<dbReference type="PANTHER" id="PTHR28259:SF1">
    <property type="entry name" value="FLUORIDE EXPORT PROTEIN 1-RELATED"/>
    <property type="match status" value="1"/>
</dbReference>
<keyword evidence="11" id="KW-0479">Metal-binding</keyword>
<comment type="subcellular location">
    <subcellularLocation>
        <location evidence="1 11">Cell membrane</location>
        <topology evidence="1 11">Multi-pass membrane protein</topology>
    </subcellularLocation>
</comment>
<keyword evidence="7 11" id="KW-0472">Membrane</keyword>
<dbReference type="GO" id="GO:0005886">
    <property type="term" value="C:plasma membrane"/>
    <property type="evidence" value="ECO:0007669"/>
    <property type="project" value="UniProtKB-SubCell"/>
</dbReference>
<name>C8PEH7_9BACT</name>
<feature type="transmembrane region" description="Helical" evidence="11">
    <location>
        <begin position="33"/>
        <end position="58"/>
    </location>
</feature>
<dbReference type="OrthoDB" id="9806299at2"/>
<dbReference type="InterPro" id="IPR003691">
    <property type="entry name" value="FluC"/>
</dbReference>
<proteinExistence type="inferred from homology"/>
<evidence type="ECO:0000256" key="11">
    <source>
        <dbReference type="HAMAP-Rule" id="MF_00454"/>
    </source>
</evidence>
<keyword evidence="5 11" id="KW-1133">Transmembrane helix</keyword>
<evidence type="ECO:0000256" key="5">
    <source>
        <dbReference type="ARBA" id="ARBA00022989"/>
    </source>
</evidence>
<evidence type="ECO:0000256" key="4">
    <source>
        <dbReference type="ARBA" id="ARBA00022692"/>
    </source>
</evidence>
<evidence type="ECO:0000313" key="13">
    <source>
        <dbReference type="Proteomes" id="UP000005709"/>
    </source>
</evidence>
<evidence type="ECO:0000256" key="1">
    <source>
        <dbReference type="ARBA" id="ARBA00004651"/>
    </source>
</evidence>
<comment type="activity regulation">
    <text evidence="11">Na(+) is not transported, but it plays an essential structural role and its presence is essential for fluoride channel function.</text>
</comment>
<keyword evidence="13" id="KW-1185">Reference proteome</keyword>
<keyword evidence="4 11" id="KW-0812">Transmembrane</keyword>
<dbReference type="Proteomes" id="UP000005709">
    <property type="component" value="Unassembled WGS sequence"/>
</dbReference>
<organism evidence="12 13">
    <name type="scientific">Campylobacter gracilis RM3268</name>
    <dbReference type="NCBI Taxonomy" id="553220"/>
    <lineage>
        <taxon>Bacteria</taxon>
        <taxon>Pseudomonadati</taxon>
        <taxon>Campylobacterota</taxon>
        <taxon>Epsilonproteobacteria</taxon>
        <taxon>Campylobacterales</taxon>
        <taxon>Campylobacteraceae</taxon>
        <taxon>Campylobacter</taxon>
    </lineage>
</organism>
<evidence type="ECO:0000256" key="2">
    <source>
        <dbReference type="ARBA" id="ARBA00022475"/>
    </source>
</evidence>
<comment type="catalytic activity">
    <reaction evidence="10">
        <text>fluoride(in) = fluoride(out)</text>
        <dbReference type="Rhea" id="RHEA:76159"/>
        <dbReference type="ChEBI" id="CHEBI:17051"/>
    </reaction>
    <physiologicalReaction direction="left-to-right" evidence="10">
        <dbReference type="Rhea" id="RHEA:76160"/>
    </physiologicalReaction>
</comment>
<keyword evidence="8 11" id="KW-0407">Ion channel</keyword>
<dbReference type="GO" id="GO:0062054">
    <property type="term" value="F:fluoride channel activity"/>
    <property type="evidence" value="ECO:0007669"/>
    <property type="project" value="UniProtKB-UniRule"/>
</dbReference>
<evidence type="ECO:0000256" key="7">
    <source>
        <dbReference type="ARBA" id="ARBA00023136"/>
    </source>
</evidence>
<comment type="similarity">
    <text evidence="9 11">Belongs to the fluoride channel Fluc/FEX (TC 1.A.43) family.</text>
</comment>
<evidence type="ECO:0000256" key="3">
    <source>
        <dbReference type="ARBA" id="ARBA00022519"/>
    </source>
</evidence>
<keyword evidence="3" id="KW-0997">Cell inner membrane</keyword>
<feature type="transmembrane region" description="Helical" evidence="11">
    <location>
        <begin position="96"/>
        <end position="120"/>
    </location>
</feature>
<protein>
    <recommendedName>
        <fullName evidence="11">Fluoride-specific ion channel FluC</fullName>
    </recommendedName>
</protein>
<evidence type="ECO:0000256" key="9">
    <source>
        <dbReference type="ARBA" id="ARBA00035120"/>
    </source>
</evidence>
<reference evidence="12 13" key="1">
    <citation type="submission" date="2009-07" db="EMBL/GenBank/DDBJ databases">
        <authorList>
            <person name="Madupu R."/>
            <person name="Sebastian Y."/>
            <person name="Durkin A.S."/>
            <person name="Torralba M."/>
            <person name="Methe B."/>
            <person name="Sutton G.G."/>
            <person name="Strausberg R.L."/>
            <person name="Nelson K.E."/>
        </authorList>
    </citation>
    <scope>NUCLEOTIDE SEQUENCE [LARGE SCALE GENOMIC DNA]</scope>
    <source>
        <strain evidence="12 13">RM3268</strain>
    </source>
</reference>
<evidence type="ECO:0000256" key="6">
    <source>
        <dbReference type="ARBA" id="ARBA00023065"/>
    </source>
</evidence>
<dbReference type="GO" id="GO:0140114">
    <property type="term" value="P:cellular detoxification of fluoride"/>
    <property type="evidence" value="ECO:0007669"/>
    <property type="project" value="UniProtKB-UniRule"/>
</dbReference>
<dbReference type="eggNOG" id="COG0239">
    <property type="taxonomic scope" value="Bacteria"/>
</dbReference>
<dbReference type="EMBL" id="ACYG01000008">
    <property type="protein sequence ID" value="EEV18772.1"/>
    <property type="molecule type" value="Genomic_DNA"/>
</dbReference>
<accession>C8PEH7</accession>
<dbReference type="RefSeq" id="WP_005869401.1">
    <property type="nucleotide sequence ID" value="NZ_ACYG01000008.1"/>
</dbReference>
<evidence type="ECO:0000256" key="8">
    <source>
        <dbReference type="ARBA" id="ARBA00023303"/>
    </source>
</evidence>
<keyword evidence="11" id="KW-0915">Sodium</keyword>
<comment type="function">
    <text evidence="11">Fluoride-specific ion channel. Important for reducing fluoride concentration in the cell, thus reducing its toxicity.</text>
</comment>
<keyword evidence="6 11" id="KW-0406">Ion transport</keyword>
<feature type="binding site" evidence="11">
    <location>
        <position position="75"/>
    </location>
    <ligand>
        <name>Na(+)</name>
        <dbReference type="ChEBI" id="CHEBI:29101"/>
        <note>structural</note>
    </ligand>
</feature>
<dbReference type="GO" id="GO:0046872">
    <property type="term" value="F:metal ion binding"/>
    <property type="evidence" value="ECO:0007669"/>
    <property type="project" value="UniProtKB-KW"/>
</dbReference>
<evidence type="ECO:0000313" key="12">
    <source>
        <dbReference type="EMBL" id="EEV18772.1"/>
    </source>
</evidence>
<dbReference type="Pfam" id="PF02537">
    <property type="entry name" value="CRCB"/>
    <property type="match status" value="1"/>
</dbReference>
<keyword evidence="11" id="KW-0813">Transport</keyword>
<dbReference type="PANTHER" id="PTHR28259">
    <property type="entry name" value="FLUORIDE EXPORT PROTEIN 1-RELATED"/>
    <property type="match status" value="1"/>
</dbReference>
<evidence type="ECO:0000256" key="10">
    <source>
        <dbReference type="ARBA" id="ARBA00035585"/>
    </source>
</evidence>
<dbReference type="HAMAP" id="MF_00454">
    <property type="entry name" value="FluC"/>
    <property type="match status" value="1"/>
</dbReference>
<sequence>MTNLILAGLGGCVGAMARVGLNGAIARAMDRAGFWSAFPIATFCVNALGSLLIGFLLALNLTQSLRIFFVAGALGGFTTFSTFSYDTLQLLLAREFAIGVLNAVLSVCACMLFCYAGLLAGRALAG</sequence>
<dbReference type="AlphaFoldDB" id="C8PEH7"/>
<keyword evidence="2 11" id="KW-1003">Cell membrane</keyword>
<feature type="transmembrane region" description="Helical" evidence="11">
    <location>
        <begin position="65"/>
        <end position="84"/>
    </location>
</feature>
<gene>
    <name evidence="11" type="primary">fluC</name>
    <name evidence="11" type="synonym">crcB</name>
    <name evidence="12" type="ORF">CAMGR0001_1878</name>
</gene>
<feature type="binding site" evidence="11">
    <location>
        <position position="78"/>
    </location>
    <ligand>
        <name>Na(+)</name>
        <dbReference type="ChEBI" id="CHEBI:29101"/>
        <note>structural</note>
    </ligand>
</feature>
<comment type="caution">
    <text evidence="12">The sequence shown here is derived from an EMBL/GenBank/DDBJ whole genome shotgun (WGS) entry which is preliminary data.</text>
</comment>